<evidence type="ECO:0008006" key="3">
    <source>
        <dbReference type="Google" id="ProtNLM"/>
    </source>
</evidence>
<dbReference type="RefSeq" id="XP_007330343.1">
    <property type="nucleotide sequence ID" value="XM_007330281.1"/>
</dbReference>
<organism evidence="1 2">
    <name type="scientific">Agaricus bisporus var. burnettii (strain JB137-S8 / ATCC MYA-4627 / FGSC 10392)</name>
    <name type="common">White button mushroom</name>
    <dbReference type="NCBI Taxonomy" id="597362"/>
    <lineage>
        <taxon>Eukaryota</taxon>
        <taxon>Fungi</taxon>
        <taxon>Dikarya</taxon>
        <taxon>Basidiomycota</taxon>
        <taxon>Agaricomycotina</taxon>
        <taxon>Agaricomycetes</taxon>
        <taxon>Agaricomycetidae</taxon>
        <taxon>Agaricales</taxon>
        <taxon>Agaricineae</taxon>
        <taxon>Agaricaceae</taxon>
        <taxon>Agaricus</taxon>
    </lineage>
</organism>
<reference evidence="2" key="1">
    <citation type="journal article" date="2012" name="Proc. Natl. Acad. Sci. U.S.A.">
        <title>Genome sequence of the button mushroom Agaricus bisporus reveals mechanisms governing adaptation to a humic-rich ecological niche.</title>
        <authorList>
            <person name="Morin E."/>
            <person name="Kohler A."/>
            <person name="Baker A.R."/>
            <person name="Foulongne-Oriol M."/>
            <person name="Lombard V."/>
            <person name="Nagy L.G."/>
            <person name="Ohm R.A."/>
            <person name="Patyshakuliyeva A."/>
            <person name="Brun A."/>
            <person name="Aerts A.L."/>
            <person name="Bailey A.M."/>
            <person name="Billette C."/>
            <person name="Coutinho P.M."/>
            <person name="Deakin G."/>
            <person name="Doddapaneni H."/>
            <person name="Floudas D."/>
            <person name="Grimwood J."/>
            <person name="Hilden K."/>
            <person name="Kuees U."/>
            <person name="LaButti K.M."/>
            <person name="Lapidus A."/>
            <person name="Lindquist E.A."/>
            <person name="Lucas S.M."/>
            <person name="Murat C."/>
            <person name="Riley R.W."/>
            <person name="Salamov A.A."/>
            <person name="Schmutz J."/>
            <person name="Subramanian V."/>
            <person name="Woesten H.A.B."/>
            <person name="Xu J."/>
            <person name="Eastwood D.C."/>
            <person name="Foster G.D."/>
            <person name="Sonnenberg A.S."/>
            <person name="Cullen D."/>
            <person name="de Vries R.P."/>
            <person name="Lundell T."/>
            <person name="Hibbett D.S."/>
            <person name="Henrissat B."/>
            <person name="Burton K.S."/>
            <person name="Kerrigan R.W."/>
            <person name="Challen M.P."/>
            <person name="Grigoriev I.V."/>
            <person name="Martin F."/>
        </authorList>
    </citation>
    <scope>NUCLEOTIDE SEQUENCE [LARGE SCALE GENOMIC DNA]</scope>
    <source>
        <strain evidence="2">JB137-S8 / ATCC MYA-4627 / FGSC 10392</strain>
    </source>
</reference>
<accession>K5X766</accession>
<keyword evidence="2" id="KW-1185">Reference proteome</keyword>
<dbReference type="KEGG" id="abp:AGABI1DRAFT41172"/>
<dbReference type="Gene3D" id="3.90.1200.10">
    <property type="match status" value="1"/>
</dbReference>
<evidence type="ECO:0000313" key="2">
    <source>
        <dbReference type="Proteomes" id="UP000008493"/>
    </source>
</evidence>
<proteinExistence type="predicted"/>
<dbReference type="eggNOG" id="ENOG502SRUN">
    <property type="taxonomic scope" value="Eukaryota"/>
</dbReference>
<name>K5X766_AGABU</name>
<dbReference type="HOGENOM" id="CLU_2126848_0_0_1"/>
<evidence type="ECO:0000313" key="1">
    <source>
        <dbReference type="EMBL" id="EKM79048.1"/>
    </source>
</evidence>
<dbReference type="InParanoid" id="K5X766"/>
<dbReference type="Proteomes" id="UP000008493">
    <property type="component" value="Unassembled WGS sequence"/>
</dbReference>
<dbReference type="InterPro" id="IPR011009">
    <property type="entry name" value="Kinase-like_dom_sf"/>
</dbReference>
<dbReference type="OrthoDB" id="5404599at2759"/>
<dbReference type="SUPFAM" id="SSF56112">
    <property type="entry name" value="Protein kinase-like (PK-like)"/>
    <property type="match status" value="1"/>
</dbReference>
<feature type="non-terminal residue" evidence="1">
    <location>
        <position position="1"/>
    </location>
</feature>
<dbReference type="EMBL" id="JH971391">
    <property type="protein sequence ID" value="EKM79048.1"/>
    <property type="molecule type" value="Genomic_DNA"/>
</dbReference>
<dbReference type="GeneID" id="18829392"/>
<dbReference type="STRING" id="597362.K5X766"/>
<sequence length="114" mass="12839">KPRHDPKVHSLATIIRQKIYDIPLAHGSFAPGKMLVDRECRPVGLVGWECAAWMPSYLDLTAGAWTTRSDAEISAHVLLRCLPQYTDELEVERERIPLIDFALSIAILLMCNLV</sequence>
<dbReference type="AlphaFoldDB" id="K5X766"/>
<gene>
    <name evidence="1" type="ORF">AGABI1DRAFT_41172</name>
</gene>
<protein>
    <recommendedName>
        <fullName evidence="3">Aminoglycoside phosphotransferase domain-containing protein</fullName>
    </recommendedName>
</protein>